<dbReference type="OrthoDB" id="574706at2"/>
<dbReference type="Gene3D" id="3.30.457.10">
    <property type="entry name" value="Copper amine oxidase-like, N-terminal domain"/>
    <property type="match status" value="1"/>
</dbReference>
<evidence type="ECO:0000256" key="2">
    <source>
        <dbReference type="SAM" id="SignalP"/>
    </source>
</evidence>
<dbReference type="RefSeq" id="WP_110042004.1">
    <property type="nucleotide sequence ID" value="NZ_CP054613.1"/>
</dbReference>
<feature type="signal peptide" evidence="2">
    <location>
        <begin position="1"/>
        <end position="25"/>
    </location>
</feature>
<feature type="region of interest" description="Disordered" evidence="1">
    <location>
        <begin position="182"/>
        <end position="234"/>
    </location>
</feature>
<keyword evidence="2" id="KW-0732">Signal</keyword>
<dbReference type="Pfam" id="PF07833">
    <property type="entry name" value="Cu_amine_oxidN1"/>
    <property type="match status" value="1"/>
</dbReference>
<evidence type="ECO:0000256" key="1">
    <source>
        <dbReference type="SAM" id="MobiDB-lite"/>
    </source>
</evidence>
<dbReference type="AlphaFoldDB" id="A0A2V2YZE0"/>
<sequence>MKFKWQTIWLAVLALTLMLPAAAQAQAQPTSNKSVKVQTSAFELVFDGKTVVLPEGQFIFVNQGTSYVPVRFISYALQKTVAWDSKTKKVTVSEPSDKERIVLQEYLMNAAGKSGQSSSVGGKAITAAPVSASFVFDGTSRTLPTGQTAYMVNNTIYVPVRFMSESIGTEIKWDSATHRISGESQEYRQQQQANSNTDSNTDQETGTGSDNENGTEAGTSSGTEGTGAVSGGGVSAVKPTYEQIKADADTKLQSLYNTAKSRFASLALQYFSTEDEATKQKLKAQGEAYLAQVTSQFNTIIAQTEAKLTENGYDTAIIQEYRTRFESEMAEGQKQLESMMS</sequence>
<gene>
    <name evidence="4" type="ORF">DFQ01_101191</name>
</gene>
<keyword evidence="5" id="KW-1185">Reference proteome</keyword>
<feature type="domain" description="Copper amine oxidase-like N-terminal" evidence="3">
    <location>
        <begin position="47"/>
        <end position="180"/>
    </location>
</feature>
<dbReference type="Proteomes" id="UP000246635">
    <property type="component" value="Unassembled WGS sequence"/>
</dbReference>
<comment type="caution">
    <text evidence="4">The sequence shown here is derived from an EMBL/GenBank/DDBJ whole genome shotgun (WGS) entry which is preliminary data.</text>
</comment>
<organism evidence="4 5">
    <name type="scientific">Paenibacillus cellulosilyticus</name>
    <dbReference type="NCBI Taxonomy" id="375489"/>
    <lineage>
        <taxon>Bacteria</taxon>
        <taxon>Bacillati</taxon>
        <taxon>Bacillota</taxon>
        <taxon>Bacilli</taxon>
        <taxon>Bacillales</taxon>
        <taxon>Paenibacillaceae</taxon>
        <taxon>Paenibacillus</taxon>
    </lineage>
</organism>
<feature type="compositionally biased region" description="Low complexity" evidence="1">
    <location>
        <begin position="214"/>
        <end position="223"/>
    </location>
</feature>
<feature type="compositionally biased region" description="Gly residues" evidence="1">
    <location>
        <begin position="224"/>
        <end position="234"/>
    </location>
</feature>
<evidence type="ECO:0000313" key="5">
    <source>
        <dbReference type="Proteomes" id="UP000246635"/>
    </source>
</evidence>
<proteinExistence type="predicted"/>
<evidence type="ECO:0000259" key="3">
    <source>
        <dbReference type="Pfam" id="PF07833"/>
    </source>
</evidence>
<dbReference type="EMBL" id="QGTQ01000001">
    <property type="protein sequence ID" value="PWW08469.1"/>
    <property type="molecule type" value="Genomic_DNA"/>
</dbReference>
<dbReference type="InterPro" id="IPR012854">
    <property type="entry name" value="Cu_amine_oxidase-like_N"/>
</dbReference>
<reference evidence="4 5" key="1">
    <citation type="submission" date="2018-05" db="EMBL/GenBank/DDBJ databases">
        <title>Genomic Encyclopedia of Type Strains, Phase III (KMG-III): the genomes of soil and plant-associated and newly described type strains.</title>
        <authorList>
            <person name="Whitman W."/>
        </authorList>
    </citation>
    <scope>NUCLEOTIDE SEQUENCE [LARGE SCALE GENOMIC DNA]</scope>
    <source>
        <strain evidence="4 5">CECT 5696</strain>
    </source>
</reference>
<protein>
    <submittedName>
        <fullName evidence="4">Copper amine oxidase-like protein</fullName>
    </submittedName>
</protein>
<accession>A0A2V2YZE0</accession>
<evidence type="ECO:0000313" key="4">
    <source>
        <dbReference type="EMBL" id="PWW08469.1"/>
    </source>
</evidence>
<feature type="compositionally biased region" description="Polar residues" evidence="1">
    <location>
        <begin position="182"/>
        <end position="212"/>
    </location>
</feature>
<name>A0A2V2YZE0_9BACL</name>
<feature type="chain" id="PRO_5038522383" evidence="2">
    <location>
        <begin position="26"/>
        <end position="341"/>
    </location>
</feature>
<dbReference type="InterPro" id="IPR036582">
    <property type="entry name" value="Mao_N_sf"/>
</dbReference>
<dbReference type="SUPFAM" id="SSF55383">
    <property type="entry name" value="Copper amine oxidase, domain N"/>
    <property type="match status" value="1"/>
</dbReference>